<reference evidence="2" key="1">
    <citation type="journal article" date="2021" name="Nat. Commun.">
        <title>Genetic determinants of endophytism in the Arabidopsis root mycobiome.</title>
        <authorList>
            <person name="Mesny F."/>
            <person name="Miyauchi S."/>
            <person name="Thiergart T."/>
            <person name="Pickel B."/>
            <person name="Atanasova L."/>
            <person name="Karlsson M."/>
            <person name="Huettel B."/>
            <person name="Barry K.W."/>
            <person name="Haridas S."/>
            <person name="Chen C."/>
            <person name="Bauer D."/>
            <person name="Andreopoulos W."/>
            <person name="Pangilinan J."/>
            <person name="LaButti K."/>
            <person name="Riley R."/>
            <person name="Lipzen A."/>
            <person name="Clum A."/>
            <person name="Drula E."/>
            <person name="Henrissat B."/>
            <person name="Kohler A."/>
            <person name="Grigoriev I.V."/>
            <person name="Martin F.M."/>
            <person name="Hacquard S."/>
        </authorList>
    </citation>
    <scope>NUCLEOTIDE SEQUENCE</scope>
    <source>
        <strain evidence="2">MPI-CAGE-CH-0243</strain>
    </source>
</reference>
<evidence type="ECO:0000256" key="1">
    <source>
        <dbReference type="SAM" id="SignalP"/>
    </source>
</evidence>
<proteinExistence type="predicted"/>
<feature type="chain" id="PRO_5040188245" evidence="1">
    <location>
        <begin position="20"/>
        <end position="140"/>
    </location>
</feature>
<keyword evidence="3" id="KW-1185">Reference proteome</keyword>
<organism evidence="2 3">
    <name type="scientific">Dendryphion nanum</name>
    <dbReference type="NCBI Taxonomy" id="256645"/>
    <lineage>
        <taxon>Eukaryota</taxon>
        <taxon>Fungi</taxon>
        <taxon>Dikarya</taxon>
        <taxon>Ascomycota</taxon>
        <taxon>Pezizomycotina</taxon>
        <taxon>Dothideomycetes</taxon>
        <taxon>Pleosporomycetidae</taxon>
        <taxon>Pleosporales</taxon>
        <taxon>Torulaceae</taxon>
        <taxon>Dendryphion</taxon>
    </lineage>
</organism>
<keyword evidence="1" id="KW-0732">Signal</keyword>
<dbReference type="EMBL" id="JAGMWT010000001">
    <property type="protein sequence ID" value="KAH7138706.1"/>
    <property type="molecule type" value="Genomic_DNA"/>
</dbReference>
<protein>
    <submittedName>
        <fullName evidence="2">Uncharacterized protein</fullName>
    </submittedName>
</protein>
<dbReference type="Proteomes" id="UP000700596">
    <property type="component" value="Unassembled WGS sequence"/>
</dbReference>
<feature type="signal peptide" evidence="1">
    <location>
        <begin position="1"/>
        <end position="19"/>
    </location>
</feature>
<dbReference type="AlphaFoldDB" id="A0A9P9J0B5"/>
<comment type="caution">
    <text evidence="2">The sequence shown here is derived from an EMBL/GenBank/DDBJ whole genome shotgun (WGS) entry which is preliminary data.</text>
</comment>
<evidence type="ECO:0000313" key="2">
    <source>
        <dbReference type="EMBL" id="KAH7138706.1"/>
    </source>
</evidence>
<sequence length="140" mass="15517">MNPFFFFLFQLALASLSSAFTLANPFHALTKRADDKGWSLQVIMVQETETSKPTLEFWRGDYNEPVTPCYAPKNKQAYTVTGGDHPNSDALGNVNTPTVPVGTWDLNVQVLDIFSLGNLSICVVISLPSLRSKIRSRKHG</sequence>
<name>A0A9P9J0B5_9PLEO</name>
<gene>
    <name evidence="2" type="ORF">B0J11DRAFT_23163</name>
</gene>
<evidence type="ECO:0000313" key="3">
    <source>
        <dbReference type="Proteomes" id="UP000700596"/>
    </source>
</evidence>
<accession>A0A9P9J0B5</accession>